<sequence length="193" mass="21272">MGLFDESFSSIEVAAILGIHRVTVASWIKQGALEAARTPGGRYLVSRNALRRFLTERGMAIPASLGPIRKKTVVAVDDDPKILEILKVYFTEVPLEPDWTLQTFLDPLEAALFIGSSKPDLVLLDIVMPNMDGHQLARKIKETSPETKIVVITGHATSSHMEKLEKAPIDGVLQKPFNLKEFRGVLEKNLSAA</sequence>
<evidence type="ECO:0000256" key="1">
    <source>
        <dbReference type="ARBA" id="ARBA00022553"/>
    </source>
</evidence>
<dbReference type="InterPro" id="IPR009061">
    <property type="entry name" value="DNA-bd_dom_put_sf"/>
</dbReference>
<dbReference type="NCBIfam" id="TIGR01764">
    <property type="entry name" value="excise"/>
    <property type="match status" value="1"/>
</dbReference>
<dbReference type="InterPro" id="IPR010093">
    <property type="entry name" value="SinI_DNA-bd"/>
</dbReference>
<evidence type="ECO:0000256" key="2">
    <source>
        <dbReference type="PROSITE-ProRule" id="PRU00169"/>
    </source>
</evidence>
<dbReference type="InterPro" id="IPR050595">
    <property type="entry name" value="Bact_response_regulator"/>
</dbReference>
<dbReference type="InterPro" id="IPR041657">
    <property type="entry name" value="HTH_17"/>
</dbReference>
<organism evidence="4">
    <name type="scientific">Uncultured Desulfatiglans sp</name>
    <dbReference type="NCBI Taxonomy" id="1748965"/>
    <lineage>
        <taxon>Bacteria</taxon>
        <taxon>Pseudomonadati</taxon>
        <taxon>Thermodesulfobacteriota</taxon>
        <taxon>Desulfobacteria</taxon>
        <taxon>Desulfatiglandales</taxon>
        <taxon>Desulfatiglandaceae</taxon>
        <taxon>Desulfatiglans</taxon>
        <taxon>environmental samples</taxon>
    </lineage>
</organism>
<dbReference type="CDD" id="cd00156">
    <property type="entry name" value="REC"/>
    <property type="match status" value="1"/>
</dbReference>
<dbReference type="InterPro" id="IPR011006">
    <property type="entry name" value="CheY-like_superfamily"/>
</dbReference>
<dbReference type="SUPFAM" id="SSF46955">
    <property type="entry name" value="Putative DNA-binding domain"/>
    <property type="match status" value="1"/>
</dbReference>
<gene>
    <name evidence="4" type="ORF">TRIP_B310039</name>
</gene>
<accession>A0A653A6Z1</accession>
<protein>
    <submittedName>
        <fullName evidence="4">Putative Response regulator receiver protein</fullName>
    </submittedName>
</protein>
<feature type="modified residue" description="4-aspartylphosphate" evidence="2">
    <location>
        <position position="125"/>
    </location>
</feature>
<dbReference type="SUPFAM" id="SSF52172">
    <property type="entry name" value="CheY-like"/>
    <property type="match status" value="1"/>
</dbReference>
<dbReference type="GO" id="GO:0000160">
    <property type="term" value="P:phosphorelay signal transduction system"/>
    <property type="evidence" value="ECO:0007669"/>
    <property type="project" value="InterPro"/>
</dbReference>
<dbReference type="Pfam" id="PF00072">
    <property type="entry name" value="Response_reg"/>
    <property type="match status" value="1"/>
</dbReference>
<reference evidence="4" key="1">
    <citation type="submission" date="2018-07" db="EMBL/GenBank/DDBJ databases">
        <authorList>
            <consortium name="Genoscope - CEA"/>
            <person name="William W."/>
        </authorList>
    </citation>
    <scope>NUCLEOTIDE SEQUENCE</scope>
    <source>
        <strain evidence="4">IK1</strain>
    </source>
</reference>
<dbReference type="PANTHER" id="PTHR44591:SF3">
    <property type="entry name" value="RESPONSE REGULATORY DOMAIN-CONTAINING PROTEIN"/>
    <property type="match status" value="1"/>
</dbReference>
<dbReference type="PANTHER" id="PTHR44591">
    <property type="entry name" value="STRESS RESPONSE REGULATOR PROTEIN 1"/>
    <property type="match status" value="1"/>
</dbReference>
<proteinExistence type="predicted"/>
<dbReference type="GO" id="GO:0003677">
    <property type="term" value="F:DNA binding"/>
    <property type="evidence" value="ECO:0007669"/>
    <property type="project" value="InterPro"/>
</dbReference>
<dbReference type="Gene3D" id="3.40.50.2300">
    <property type="match status" value="1"/>
</dbReference>
<feature type="domain" description="Response regulatory" evidence="3">
    <location>
        <begin position="72"/>
        <end position="190"/>
    </location>
</feature>
<dbReference type="InterPro" id="IPR001789">
    <property type="entry name" value="Sig_transdc_resp-reg_receiver"/>
</dbReference>
<evidence type="ECO:0000259" key="3">
    <source>
        <dbReference type="PROSITE" id="PS50110"/>
    </source>
</evidence>
<dbReference type="Pfam" id="PF12728">
    <property type="entry name" value="HTH_17"/>
    <property type="match status" value="1"/>
</dbReference>
<name>A0A653A6Z1_UNCDX</name>
<dbReference type="EMBL" id="UPXX01000025">
    <property type="protein sequence ID" value="VBB43728.1"/>
    <property type="molecule type" value="Genomic_DNA"/>
</dbReference>
<evidence type="ECO:0000313" key="4">
    <source>
        <dbReference type="EMBL" id="VBB43728.1"/>
    </source>
</evidence>
<dbReference type="SMART" id="SM00448">
    <property type="entry name" value="REC"/>
    <property type="match status" value="1"/>
</dbReference>
<dbReference type="AlphaFoldDB" id="A0A653A6Z1"/>
<keyword evidence="1 2" id="KW-0597">Phosphoprotein</keyword>
<dbReference type="PROSITE" id="PS50110">
    <property type="entry name" value="RESPONSE_REGULATORY"/>
    <property type="match status" value="1"/>
</dbReference>
<dbReference type="Gene3D" id="1.10.1660.10">
    <property type="match status" value="1"/>
</dbReference>